<dbReference type="RefSeq" id="WP_203918587.1">
    <property type="nucleotide sequence ID" value="NZ_BONZ01000030.1"/>
</dbReference>
<proteinExistence type="predicted"/>
<comment type="subcellular location">
    <subcellularLocation>
        <location evidence="1">Cell membrane</location>
        <topology evidence="1">Multi-pass membrane protein</topology>
    </subcellularLocation>
</comment>
<accession>A0A8J3QQ97</accession>
<dbReference type="PROSITE" id="PS50850">
    <property type="entry name" value="MFS"/>
    <property type="match status" value="1"/>
</dbReference>
<dbReference type="EMBL" id="BONZ01000030">
    <property type="protein sequence ID" value="GIH14939.1"/>
    <property type="molecule type" value="Genomic_DNA"/>
</dbReference>
<evidence type="ECO:0000256" key="1">
    <source>
        <dbReference type="ARBA" id="ARBA00004651"/>
    </source>
</evidence>
<dbReference type="AlphaFoldDB" id="A0A8J3QQ97"/>
<feature type="transmembrane region" description="Helical" evidence="5">
    <location>
        <begin position="26"/>
        <end position="49"/>
    </location>
</feature>
<dbReference type="SUPFAM" id="SSF103473">
    <property type="entry name" value="MFS general substrate transporter"/>
    <property type="match status" value="2"/>
</dbReference>
<feature type="transmembrane region" description="Helical" evidence="5">
    <location>
        <begin position="234"/>
        <end position="255"/>
    </location>
</feature>
<comment type="caution">
    <text evidence="7">The sequence shown here is derived from an EMBL/GenBank/DDBJ whole genome shotgun (WGS) entry which is preliminary data.</text>
</comment>
<dbReference type="Gene3D" id="1.20.1250.20">
    <property type="entry name" value="MFS general substrate transporter like domains"/>
    <property type="match status" value="2"/>
</dbReference>
<keyword evidence="2 5" id="KW-0812">Transmembrane</keyword>
<evidence type="ECO:0000256" key="4">
    <source>
        <dbReference type="ARBA" id="ARBA00023136"/>
    </source>
</evidence>
<dbReference type="InterPro" id="IPR036259">
    <property type="entry name" value="MFS_trans_sf"/>
</dbReference>
<feature type="transmembrane region" description="Helical" evidence="5">
    <location>
        <begin position="188"/>
        <end position="208"/>
    </location>
</feature>
<keyword evidence="4 5" id="KW-0472">Membrane</keyword>
<name>A0A8J3QQ97_9ACTN</name>
<evidence type="ECO:0000259" key="6">
    <source>
        <dbReference type="PROSITE" id="PS50850"/>
    </source>
</evidence>
<feature type="transmembrane region" description="Helical" evidence="5">
    <location>
        <begin position="61"/>
        <end position="86"/>
    </location>
</feature>
<feature type="transmembrane region" description="Helical" evidence="5">
    <location>
        <begin position="123"/>
        <end position="145"/>
    </location>
</feature>
<dbReference type="InterPro" id="IPR020846">
    <property type="entry name" value="MFS_dom"/>
</dbReference>
<gene>
    <name evidence="7" type="ORF">Raf01_31110</name>
</gene>
<evidence type="ECO:0000256" key="5">
    <source>
        <dbReference type="SAM" id="Phobius"/>
    </source>
</evidence>
<dbReference type="GO" id="GO:0005886">
    <property type="term" value="C:plasma membrane"/>
    <property type="evidence" value="ECO:0007669"/>
    <property type="project" value="UniProtKB-SubCell"/>
</dbReference>
<evidence type="ECO:0000313" key="8">
    <source>
        <dbReference type="Proteomes" id="UP000642748"/>
    </source>
</evidence>
<feature type="transmembrane region" description="Helical" evidence="5">
    <location>
        <begin position="267"/>
        <end position="288"/>
    </location>
</feature>
<keyword evidence="3 5" id="KW-1133">Transmembrane helix</keyword>
<dbReference type="Pfam" id="PF06779">
    <property type="entry name" value="MFS_4"/>
    <property type="match status" value="1"/>
</dbReference>
<evidence type="ECO:0000256" key="2">
    <source>
        <dbReference type="ARBA" id="ARBA00022692"/>
    </source>
</evidence>
<feature type="transmembrane region" description="Helical" evidence="5">
    <location>
        <begin position="308"/>
        <end position="326"/>
    </location>
</feature>
<dbReference type="PANTHER" id="PTHR23537:SF1">
    <property type="entry name" value="SUGAR TRANSPORTER"/>
    <property type="match status" value="1"/>
</dbReference>
<dbReference type="PANTHER" id="PTHR23537">
    <property type="match status" value="1"/>
</dbReference>
<sequence length="347" mass="34914">MTSPPETASAETKGAANSGRGPAGPLVALGLAAGPVVALGFTRFAYALLLPAMRDQLHWNFAASGGMNTANAIGYVAGAATSAWWARRVGGRAAFVGGILISAVMLLATAATGNYPVLAGIRFVGGAATAVTFVVGSVLAARIHAGALQQRSAFLVALYMSGVGIGIVVSGAVIPAAIAGLGAAGWRLGWLAMGLLAVAAVLPAVWAVRRAQVPAASTMDGHEPADLRRLAPTFGWYILFGAGYVSYMTFVVAFLHAEGLGLAAESAFFILLGAASVIALLTVAFSAGQAVGPLVAGLLSDASGGITGGLWLSVTLLVIAAVVAMFQRDPSRPGAERPAARSSRRSC</sequence>
<dbReference type="GO" id="GO:0022857">
    <property type="term" value="F:transmembrane transporter activity"/>
    <property type="evidence" value="ECO:0007669"/>
    <property type="project" value="InterPro"/>
</dbReference>
<keyword evidence="8" id="KW-1185">Reference proteome</keyword>
<protein>
    <recommendedName>
        <fullName evidence="6">Major facilitator superfamily (MFS) profile domain-containing protein</fullName>
    </recommendedName>
</protein>
<feature type="domain" description="Major facilitator superfamily (MFS) profile" evidence="6">
    <location>
        <begin position="28"/>
        <end position="347"/>
    </location>
</feature>
<organism evidence="7 8">
    <name type="scientific">Rugosimonospora africana</name>
    <dbReference type="NCBI Taxonomy" id="556532"/>
    <lineage>
        <taxon>Bacteria</taxon>
        <taxon>Bacillati</taxon>
        <taxon>Actinomycetota</taxon>
        <taxon>Actinomycetes</taxon>
        <taxon>Micromonosporales</taxon>
        <taxon>Micromonosporaceae</taxon>
        <taxon>Rugosimonospora</taxon>
    </lineage>
</organism>
<feature type="transmembrane region" description="Helical" evidence="5">
    <location>
        <begin position="157"/>
        <end position="181"/>
    </location>
</feature>
<feature type="transmembrane region" description="Helical" evidence="5">
    <location>
        <begin position="92"/>
        <end position="111"/>
    </location>
</feature>
<dbReference type="InterPro" id="IPR010645">
    <property type="entry name" value="MFS_4"/>
</dbReference>
<evidence type="ECO:0000313" key="7">
    <source>
        <dbReference type="EMBL" id="GIH14939.1"/>
    </source>
</evidence>
<evidence type="ECO:0000256" key="3">
    <source>
        <dbReference type="ARBA" id="ARBA00022989"/>
    </source>
</evidence>
<dbReference type="Proteomes" id="UP000642748">
    <property type="component" value="Unassembled WGS sequence"/>
</dbReference>
<reference evidence="7" key="1">
    <citation type="submission" date="2021-01" db="EMBL/GenBank/DDBJ databases">
        <title>Whole genome shotgun sequence of Rugosimonospora africana NBRC 104875.</title>
        <authorList>
            <person name="Komaki H."/>
            <person name="Tamura T."/>
        </authorList>
    </citation>
    <scope>NUCLEOTIDE SEQUENCE</scope>
    <source>
        <strain evidence="7">NBRC 104875</strain>
    </source>
</reference>